<reference evidence="3 4" key="1">
    <citation type="submission" date="2020-10" db="EMBL/GenBank/DDBJ databases">
        <title>Haloactinobacterium sp. RN3S43, a bacterium isolated from saline soil.</title>
        <authorList>
            <person name="Sun J.-Q."/>
        </authorList>
    </citation>
    <scope>NUCLEOTIDE SEQUENCE [LARGE SCALE GENOMIC DNA]</scope>
    <source>
        <strain evidence="3 4">RN3S43</strain>
    </source>
</reference>
<dbReference type="InterPro" id="IPR008391">
    <property type="entry name" value="AXE1_dom"/>
</dbReference>
<sequence>MTAPPFQTWFPDAPFDATHGYDLDALLQVQPPAAPAGFDDYWQRVYTDARAVDPQPWMTPDPMTSRHHEVHHIDLTTLDGLRLGGWVALPHGPARIGAVISHGYGGRAEPDLSALPADAAAIFPVARGLPTMSLMPEVLRPEDGHVIDGIESVDTYVLRGCAADVWCAATALHQLLEQELPLVFVGGSFGGGQGALALPWDERFVAAALNVPSFGQYDLRLAQQCTGSGARVTEYVRDHPQAREVLRYFDAATAATRLRIPTLMACALWDPAVPPAGQFAVHNAARSATGDAARLQVLSAGHAEYPSQVTEAAVWLRGVRDLINTAA</sequence>
<evidence type="ECO:0000313" key="4">
    <source>
        <dbReference type="Proteomes" id="UP000593758"/>
    </source>
</evidence>
<dbReference type="InterPro" id="IPR039069">
    <property type="entry name" value="CE7"/>
</dbReference>
<keyword evidence="4" id="KW-1185">Reference proteome</keyword>
<evidence type="ECO:0000256" key="1">
    <source>
        <dbReference type="PIRSR" id="PIRSR639069-2"/>
    </source>
</evidence>
<dbReference type="Pfam" id="PF05448">
    <property type="entry name" value="AXE1"/>
    <property type="match status" value="1"/>
</dbReference>
<dbReference type="AlphaFoldDB" id="A0A7M1SV19"/>
<name>A0A7M1SV19_9MICO</name>
<feature type="domain" description="Acetyl xylan esterase" evidence="2">
    <location>
        <begin position="33"/>
        <end position="286"/>
    </location>
</feature>
<dbReference type="PANTHER" id="PTHR40111">
    <property type="entry name" value="CEPHALOSPORIN-C DEACETYLASE"/>
    <property type="match status" value="1"/>
</dbReference>
<gene>
    <name evidence="3" type="ORF">IM660_18030</name>
</gene>
<accession>A0A7M1SV19</accession>
<proteinExistence type="predicted"/>
<dbReference type="InterPro" id="IPR029058">
    <property type="entry name" value="AB_hydrolase_fold"/>
</dbReference>
<dbReference type="KEGG" id="halt:IM660_18030"/>
<feature type="binding site" evidence="1">
    <location>
        <position position="104"/>
    </location>
    <ligand>
        <name>substrate</name>
    </ligand>
</feature>
<dbReference type="Gene3D" id="3.40.50.1820">
    <property type="entry name" value="alpha/beta hydrolase"/>
    <property type="match status" value="1"/>
</dbReference>
<dbReference type="Proteomes" id="UP000593758">
    <property type="component" value="Chromosome"/>
</dbReference>
<dbReference type="GO" id="GO:0052689">
    <property type="term" value="F:carboxylic ester hydrolase activity"/>
    <property type="evidence" value="ECO:0007669"/>
    <property type="project" value="TreeGrafter"/>
</dbReference>
<dbReference type="RefSeq" id="WP_193497143.1">
    <property type="nucleotide sequence ID" value="NZ_CP063169.1"/>
</dbReference>
<evidence type="ECO:0000313" key="3">
    <source>
        <dbReference type="EMBL" id="QOR70463.1"/>
    </source>
</evidence>
<dbReference type="EMBL" id="CP063169">
    <property type="protein sequence ID" value="QOR70463.1"/>
    <property type="molecule type" value="Genomic_DNA"/>
</dbReference>
<protein>
    <submittedName>
        <fullName evidence="3">Acetylxylan esterase</fullName>
    </submittedName>
</protein>
<evidence type="ECO:0000259" key="2">
    <source>
        <dbReference type="Pfam" id="PF05448"/>
    </source>
</evidence>
<dbReference type="GO" id="GO:0005976">
    <property type="term" value="P:polysaccharide metabolic process"/>
    <property type="evidence" value="ECO:0007669"/>
    <property type="project" value="TreeGrafter"/>
</dbReference>
<dbReference type="SUPFAM" id="SSF53474">
    <property type="entry name" value="alpha/beta-Hydrolases"/>
    <property type="match status" value="1"/>
</dbReference>
<dbReference type="PANTHER" id="PTHR40111:SF1">
    <property type="entry name" value="CEPHALOSPORIN-C DEACETYLASE"/>
    <property type="match status" value="1"/>
</dbReference>
<organism evidence="3 4">
    <name type="scientific">Ruania alkalisoli</name>
    <dbReference type="NCBI Taxonomy" id="2779775"/>
    <lineage>
        <taxon>Bacteria</taxon>
        <taxon>Bacillati</taxon>
        <taxon>Actinomycetota</taxon>
        <taxon>Actinomycetes</taxon>
        <taxon>Micrococcales</taxon>
        <taxon>Ruaniaceae</taxon>
        <taxon>Ruania</taxon>
    </lineage>
</organism>